<dbReference type="InterPro" id="IPR027417">
    <property type="entry name" value="P-loop_NTPase"/>
</dbReference>
<dbReference type="PANTHER" id="PTHR10039">
    <property type="entry name" value="AMELOGENIN"/>
    <property type="match status" value="1"/>
</dbReference>
<dbReference type="Pfam" id="PF25053">
    <property type="entry name" value="DUF7791"/>
    <property type="match status" value="1"/>
</dbReference>
<feature type="domain" description="DUF7791" evidence="3">
    <location>
        <begin position="477"/>
        <end position="603"/>
    </location>
</feature>
<keyword evidence="1" id="KW-0677">Repeat</keyword>
<dbReference type="InterPro" id="IPR056884">
    <property type="entry name" value="NPHP3-like_N"/>
</dbReference>
<evidence type="ECO:0000259" key="3">
    <source>
        <dbReference type="Pfam" id="PF25053"/>
    </source>
</evidence>
<evidence type="ECO:0000313" key="5">
    <source>
        <dbReference type="Proteomes" id="UP001305414"/>
    </source>
</evidence>
<proteinExistence type="predicted"/>
<protein>
    <recommendedName>
        <fullName evidence="6">NACHT domain-containing protein</fullName>
    </recommendedName>
</protein>
<name>A0AAN7UUG1_9PEZI</name>
<dbReference type="EMBL" id="JAWHQM010000040">
    <property type="protein sequence ID" value="KAK5634374.1"/>
    <property type="molecule type" value="Genomic_DNA"/>
</dbReference>
<evidence type="ECO:0008006" key="6">
    <source>
        <dbReference type="Google" id="ProtNLM"/>
    </source>
</evidence>
<evidence type="ECO:0000313" key="4">
    <source>
        <dbReference type="EMBL" id="KAK5634374.1"/>
    </source>
</evidence>
<gene>
    <name evidence="4" type="ORF">RRF57_010088</name>
</gene>
<feature type="domain" description="Nephrocystin 3-like N-terminal" evidence="2">
    <location>
        <begin position="269"/>
        <end position="379"/>
    </location>
</feature>
<comment type="caution">
    <text evidence="4">The sequence shown here is derived from an EMBL/GenBank/DDBJ whole genome shotgun (WGS) entry which is preliminary data.</text>
</comment>
<keyword evidence="5" id="KW-1185">Reference proteome</keyword>
<dbReference type="SUPFAM" id="SSF52540">
    <property type="entry name" value="P-loop containing nucleoside triphosphate hydrolases"/>
    <property type="match status" value="1"/>
</dbReference>
<dbReference type="InterPro" id="IPR056693">
    <property type="entry name" value="DUF7791"/>
</dbReference>
<evidence type="ECO:0000259" key="2">
    <source>
        <dbReference type="Pfam" id="PF24883"/>
    </source>
</evidence>
<dbReference type="Proteomes" id="UP001305414">
    <property type="component" value="Unassembled WGS sequence"/>
</dbReference>
<accession>A0AAN7UUG1</accession>
<evidence type="ECO:0000256" key="1">
    <source>
        <dbReference type="ARBA" id="ARBA00022737"/>
    </source>
</evidence>
<dbReference type="Pfam" id="PF24883">
    <property type="entry name" value="NPHP3_N"/>
    <property type="match status" value="1"/>
</dbReference>
<dbReference type="AlphaFoldDB" id="A0AAN7UUG1"/>
<sequence>MAEVVGLISSIITFVEFGFKIVSIAKDVRDSAQGTTVEARELDLIVADVQHWNGLLKKQQASGQWLSKDEAYILEMVAECEKLVGKLRHLMGKLRIRGGARSQTVESMRVSAQSFLKHAEIKYLRSQLDSMAARIQKHIANVMDDNLRRLYCVRDVLTTGLLGRQRNSSILRELAKIRASHSQMDFYYKSKLDLILKTILALTKQTQAQEYQQTQLQQQIVELGDLKENLNKFRKEQKICVQQLKILKSLYFPELRRRWSQIPETEERTNEWIYDPKKTSFLSWLESPEDGDGLFYITGKAGSGKSTLMKFIGEHQHTIQSLKKWAGTTTLYTASYYFWYQGTEMQKSSRGLFQSLLYQILRLTPDLIPQHIKICASSRPGRQYENFLRHDARTIDIAHFTKEDMERYINTNLQASTRWQQLVVETELACQDIIHEISIRAGGVWLWVFLVTKDIVKEADKSEGLATLRRIVIINRIPKIHHEEMAQIFLINMEALRPLPLYAFALLEREVENTNYAIDAPIRPMSVDEAESEYPALKNRIQNRSKDRYTHASLFGLRSDFLHRTVLDFLREYERHLRTHLVKEFDPLVSLSNICLSLLKRFPTFDLCYCNHLDVLFGLTDELLIYAYGIEKRSKRQEETFMVQLLDQIDIVNSYHITTNGRHWTGENYFLGRYCYKDEHCNFLALAVQARLAKYVRVKLTADRRNMIKPGRSLLDYALHPRKETPKNSMQYRSSRVDLNIDVDMVELLLSHGADPNQPVPLRQNVSVWGHFLTSMRSLYREHTSTPIPNYQSLVQSWYKAAHLLIQAGARADCLPEHMGVASEILISVFGQEKAAILIQG</sequence>
<organism evidence="4 5">
    <name type="scientific">Xylaria bambusicola</name>
    <dbReference type="NCBI Taxonomy" id="326684"/>
    <lineage>
        <taxon>Eukaryota</taxon>
        <taxon>Fungi</taxon>
        <taxon>Dikarya</taxon>
        <taxon>Ascomycota</taxon>
        <taxon>Pezizomycotina</taxon>
        <taxon>Sordariomycetes</taxon>
        <taxon>Xylariomycetidae</taxon>
        <taxon>Xylariales</taxon>
        <taxon>Xylariaceae</taxon>
        <taxon>Xylaria</taxon>
    </lineage>
</organism>
<dbReference type="PANTHER" id="PTHR10039:SF5">
    <property type="entry name" value="NACHT DOMAIN-CONTAINING PROTEIN"/>
    <property type="match status" value="1"/>
</dbReference>
<reference evidence="4 5" key="1">
    <citation type="submission" date="2023-10" db="EMBL/GenBank/DDBJ databases">
        <title>Draft genome sequence of Xylaria bambusicola isolate GMP-LS, the root and basal stem rot pathogen of sugarcane in Indonesia.</title>
        <authorList>
            <person name="Selvaraj P."/>
            <person name="Muralishankar V."/>
            <person name="Muruganantham S."/>
            <person name="Sp S."/>
            <person name="Haryani S."/>
            <person name="Lau K.J.X."/>
            <person name="Naqvi N.I."/>
        </authorList>
    </citation>
    <scope>NUCLEOTIDE SEQUENCE [LARGE SCALE GENOMIC DNA]</scope>
    <source>
        <strain evidence="4">GMP-LS</strain>
    </source>
</reference>